<evidence type="ECO:0000256" key="2">
    <source>
        <dbReference type="ARBA" id="ARBA00008574"/>
    </source>
</evidence>
<organism evidence="12">
    <name type="scientific">Spongospora subterranea</name>
    <dbReference type="NCBI Taxonomy" id="70186"/>
    <lineage>
        <taxon>Eukaryota</taxon>
        <taxon>Sar</taxon>
        <taxon>Rhizaria</taxon>
        <taxon>Endomyxa</taxon>
        <taxon>Phytomyxea</taxon>
        <taxon>Plasmodiophorida</taxon>
        <taxon>Plasmodiophoridae</taxon>
        <taxon>Spongospora</taxon>
    </lineage>
</organism>
<keyword evidence="8" id="KW-0449">Lipoprotein</keyword>
<dbReference type="GO" id="GO:0019706">
    <property type="term" value="F:protein-cysteine S-palmitoyltransferase activity"/>
    <property type="evidence" value="ECO:0007669"/>
    <property type="project" value="UniProtKB-EC"/>
</dbReference>
<dbReference type="EMBL" id="HACM01010196">
    <property type="protein sequence ID" value="CRZ10638.1"/>
    <property type="molecule type" value="Transcribed_RNA"/>
</dbReference>
<evidence type="ECO:0000313" key="12">
    <source>
        <dbReference type="EMBL" id="CRZ10638.1"/>
    </source>
</evidence>
<proteinExistence type="inferred from homology"/>
<evidence type="ECO:0000256" key="7">
    <source>
        <dbReference type="ARBA" id="ARBA00023139"/>
    </source>
</evidence>
<dbReference type="InterPro" id="IPR039859">
    <property type="entry name" value="PFA4/ZDH16/20/ERF2-like"/>
</dbReference>
<comment type="catalytic activity">
    <reaction evidence="10">
        <text>L-cysteinyl-[protein] + hexadecanoyl-CoA = S-hexadecanoyl-L-cysteinyl-[protein] + CoA</text>
        <dbReference type="Rhea" id="RHEA:36683"/>
        <dbReference type="Rhea" id="RHEA-COMP:10131"/>
        <dbReference type="Rhea" id="RHEA-COMP:11032"/>
        <dbReference type="ChEBI" id="CHEBI:29950"/>
        <dbReference type="ChEBI" id="CHEBI:57287"/>
        <dbReference type="ChEBI" id="CHEBI:57379"/>
        <dbReference type="ChEBI" id="CHEBI:74151"/>
        <dbReference type="EC" id="2.3.1.225"/>
    </reaction>
</comment>
<reference evidence="12" key="1">
    <citation type="submission" date="2015-04" db="EMBL/GenBank/DDBJ databases">
        <title>The genome sequence of the plant pathogenic Rhizarian Plasmodiophora brassicae reveals insights in its biotrophic life cycle and the origin of chitin synthesis.</title>
        <authorList>
            <person name="Schwelm A."/>
            <person name="Fogelqvist J."/>
            <person name="Knaust A."/>
            <person name="Julke S."/>
            <person name="Lilja T."/>
            <person name="Dhandapani V."/>
            <person name="Bonilla-Rosso G."/>
            <person name="Karlsson M."/>
            <person name="Shevchenko A."/>
            <person name="Choi S.R."/>
            <person name="Kim H.G."/>
            <person name="Park J.Y."/>
            <person name="Lim Y.P."/>
            <person name="Ludwig-Muller J."/>
            <person name="Dixelius C."/>
        </authorList>
    </citation>
    <scope>NUCLEOTIDE SEQUENCE</scope>
    <source>
        <tissue evidence="12">Potato root galls</tissue>
    </source>
</reference>
<name>A0A0H5R936_9EUKA</name>
<dbReference type="GO" id="GO:0006612">
    <property type="term" value="P:protein targeting to membrane"/>
    <property type="evidence" value="ECO:0007669"/>
    <property type="project" value="TreeGrafter"/>
</dbReference>
<keyword evidence="3 10" id="KW-0808">Transferase</keyword>
<dbReference type="GO" id="GO:0005794">
    <property type="term" value="C:Golgi apparatus"/>
    <property type="evidence" value="ECO:0007669"/>
    <property type="project" value="TreeGrafter"/>
</dbReference>
<feature type="transmembrane region" description="Helical" evidence="10">
    <location>
        <begin position="51"/>
        <end position="73"/>
    </location>
</feature>
<dbReference type="InterPro" id="IPR001594">
    <property type="entry name" value="Palmitoyltrfase_DHHC"/>
</dbReference>
<keyword evidence="9 10" id="KW-0012">Acyltransferase</keyword>
<feature type="domain" description="Palmitoyltransferase DHHC" evidence="11">
    <location>
        <begin position="156"/>
        <end position="284"/>
    </location>
</feature>
<dbReference type="PROSITE" id="PS50216">
    <property type="entry name" value="DHHC"/>
    <property type="match status" value="1"/>
</dbReference>
<keyword evidence="5 10" id="KW-1133">Transmembrane helix</keyword>
<accession>A0A0H5R936</accession>
<evidence type="ECO:0000256" key="10">
    <source>
        <dbReference type="RuleBase" id="RU079119"/>
    </source>
</evidence>
<sequence>MADHGHPSWTTQIRSLLAQKNRLRDWQMLSLYITLEVWTIAINMSTEKSYIYQMFFGGFSPISAACVLIFLALLASSNVLYVTIWLQDPGYVIVLLLKEQLPPRKSDALPTVKQTGDDQAAPIMTETAGLLKRNSVPNDQVSITVETVDNFRNAIENDSQYCFLCDHTTPPRSHHCRQCDRCVAKYDHHCPFLNACIGARTHHLFVMYCFTQSMVMLCAAISSYESMDFFGSAPSVDLDSSFLMWNCLYLLTTFMTSFLFIVSFCLWIGHMTLTMKNRTTWECIVTNRVYSQRMHSQASQRSRFVLPAKYDQGIIANMLEDCSRTPRSEFLYATRRLRHNTTWGDTDDVEIDVFDSDLDNVQQVIQSEIDVI</sequence>
<feature type="transmembrane region" description="Helical" evidence="10">
    <location>
        <begin position="204"/>
        <end position="222"/>
    </location>
</feature>
<evidence type="ECO:0000256" key="6">
    <source>
        <dbReference type="ARBA" id="ARBA00023136"/>
    </source>
</evidence>
<dbReference type="Pfam" id="PF01529">
    <property type="entry name" value="DHHC"/>
    <property type="match status" value="1"/>
</dbReference>
<keyword evidence="6 10" id="KW-0472">Membrane</keyword>
<evidence type="ECO:0000256" key="8">
    <source>
        <dbReference type="ARBA" id="ARBA00023288"/>
    </source>
</evidence>
<comment type="subcellular location">
    <subcellularLocation>
        <location evidence="1">Endomembrane system</location>
        <topology evidence="1">Multi-pass membrane protein</topology>
    </subcellularLocation>
</comment>
<protein>
    <recommendedName>
        <fullName evidence="10">Palmitoyltransferase</fullName>
        <ecNumber evidence="10">2.3.1.225</ecNumber>
    </recommendedName>
</protein>
<evidence type="ECO:0000256" key="5">
    <source>
        <dbReference type="ARBA" id="ARBA00022989"/>
    </source>
</evidence>
<dbReference type="GO" id="GO:0005783">
    <property type="term" value="C:endoplasmic reticulum"/>
    <property type="evidence" value="ECO:0007669"/>
    <property type="project" value="TreeGrafter"/>
</dbReference>
<keyword evidence="7" id="KW-0564">Palmitate</keyword>
<feature type="transmembrane region" description="Helical" evidence="10">
    <location>
        <begin position="242"/>
        <end position="268"/>
    </location>
</feature>
<dbReference type="PANTHER" id="PTHR22883">
    <property type="entry name" value="ZINC FINGER DHHC DOMAIN CONTAINING PROTEIN"/>
    <property type="match status" value="1"/>
</dbReference>
<evidence type="ECO:0000256" key="1">
    <source>
        <dbReference type="ARBA" id="ARBA00004127"/>
    </source>
</evidence>
<evidence type="ECO:0000256" key="9">
    <source>
        <dbReference type="ARBA" id="ARBA00023315"/>
    </source>
</evidence>
<dbReference type="AlphaFoldDB" id="A0A0H5R936"/>
<evidence type="ECO:0000259" key="11">
    <source>
        <dbReference type="Pfam" id="PF01529"/>
    </source>
</evidence>
<keyword evidence="4 10" id="KW-0812">Transmembrane</keyword>
<comment type="similarity">
    <text evidence="2 10">Belongs to the DHHC palmitoyltransferase family.</text>
</comment>
<dbReference type="PANTHER" id="PTHR22883:SF301">
    <property type="entry name" value="PALMITOYLTRANSFERASE ZDHHC12"/>
    <property type="match status" value="1"/>
</dbReference>
<evidence type="ECO:0000256" key="4">
    <source>
        <dbReference type="ARBA" id="ARBA00022692"/>
    </source>
</evidence>
<evidence type="ECO:0000256" key="3">
    <source>
        <dbReference type="ARBA" id="ARBA00022679"/>
    </source>
</evidence>
<comment type="domain">
    <text evidence="10">The DHHC domain is required for palmitoyltransferase activity.</text>
</comment>
<dbReference type="EC" id="2.3.1.225" evidence="10"/>